<organism evidence="3 4">
    <name type="scientific">Actinomadura meridiana</name>
    <dbReference type="NCBI Taxonomy" id="559626"/>
    <lineage>
        <taxon>Bacteria</taxon>
        <taxon>Bacillati</taxon>
        <taxon>Actinomycetota</taxon>
        <taxon>Actinomycetes</taxon>
        <taxon>Streptosporangiales</taxon>
        <taxon>Thermomonosporaceae</taxon>
        <taxon>Actinomadura</taxon>
    </lineage>
</organism>
<evidence type="ECO:0000256" key="2">
    <source>
        <dbReference type="SAM" id="Phobius"/>
    </source>
</evidence>
<protein>
    <submittedName>
        <fullName evidence="3">Uncharacterized protein</fullName>
    </submittedName>
</protein>
<keyword evidence="2" id="KW-0472">Membrane</keyword>
<feature type="transmembrane region" description="Helical" evidence="2">
    <location>
        <begin position="30"/>
        <end position="52"/>
    </location>
</feature>
<sequence>MSAGRTPEHGKAGGAVASGDKSTVSGPKGFAIMLGAMLIIMLLLWGLAALVAP</sequence>
<evidence type="ECO:0000313" key="3">
    <source>
        <dbReference type="EMBL" id="GAA4239443.1"/>
    </source>
</evidence>
<keyword evidence="4" id="KW-1185">Reference proteome</keyword>
<keyword evidence="2" id="KW-1133">Transmembrane helix</keyword>
<proteinExistence type="predicted"/>
<feature type="compositionally biased region" description="Basic and acidic residues" evidence="1">
    <location>
        <begin position="1"/>
        <end position="11"/>
    </location>
</feature>
<dbReference type="EMBL" id="BAABAS010000020">
    <property type="protein sequence ID" value="GAA4239443.1"/>
    <property type="molecule type" value="Genomic_DNA"/>
</dbReference>
<feature type="region of interest" description="Disordered" evidence="1">
    <location>
        <begin position="1"/>
        <end position="24"/>
    </location>
</feature>
<evidence type="ECO:0000256" key="1">
    <source>
        <dbReference type="SAM" id="MobiDB-lite"/>
    </source>
</evidence>
<gene>
    <name evidence="3" type="ORF">GCM10022254_59580</name>
</gene>
<accession>A0ABP8CHP9</accession>
<dbReference type="Proteomes" id="UP001501710">
    <property type="component" value="Unassembled WGS sequence"/>
</dbReference>
<reference evidence="4" key="1">
    <citation type="journal article" date="2019" name="Int. J. Syst. Evol. Microbiol.">
        <title>The Global Catalogue of Microorganisms (GCM) 10K type strain sequencing project: providing services to taxonomists for standard genome sequencing and annotation.</title>
        <authorList>
            <consortium name="The Broad Institute Genomics Platform"/>
            <consortium name="The Broad Institute Genome Sequencing Center for Infectious Disease"/>
            <person name="Wu L."/>
            <person name="Ma J."/>
        </authorList>
    </citation>
    <scope>NUCLEOTIDE SEQUENCE [LARGE SCALE GENOMIC DNA]</scope>
    <source>
        <strain evidence="4">JCM 17440</strain>
    </source>
</reference>
<evidence type="ECO:0000313" key="4">
    <source>
        <dbReference type="Proteomes" id="UP001501710"/>
    </source>
</evidence>
<comment type="caution">
    <text evidence="3">The sequence shown here is derived from an EMBL/GenBank/DDBJ whole genome shotgun (WGS) entry which is preliminary data.</text>
</comment>
<name>A0ABP8CHP9_9ACTN</name>
<keyword evidence="2" id="KW-0812">Transmembrane</keyword>